<gene>
    <name evidence="2" type="ORF">AKJ64_00985</name>
</gene>
<organism evidence="2 3">
    <name type="scientific">candidate division MSBL1 archaeon SCGC-AAA259E17</name>
    <dbReference type="NCBI Taxonomy" id="1698263"/>
    <lineage>
        <taxon>Archaea</taxon>
        <taxon>Methanobacteriati</taxon>
        <taxon>Methanobacteriota</taxon>
        <taxon>candidate division MSBL1</taxon>
    </lineage>
</organism>
<sequence length="70" mass="7849">EKTKKNASNLKITPYHGEKIKLLSPDLQSGKIVGKGPRDQKSEEERGKSPQYSNSQKGFYLFAQLLWIGG</sequence>
<name>A0A133UGQ2_9EURY</name>
<dbReference type="AlphaFoldDB" id="A0A133UGQ2"/>
<reference evidence="2 3" key="1">
    <citation type="journal article" date="2016" name="Sci. Rep.">
        <title>Metabolic traits of an uncultured archaeal lineage -MSBL1- from brine pools of the Red Sea.</title>
        <authorList>
            <person name="Mwirichia R."/>
            <person name="Alam I."/>
            <person name="Rashid M."/>
            <person name="Vinu M."/>
            <person name="Ba-Alawi W."/>
            <person name="Anthony Kamau A."/>
            <person name="Kamanda Ngugi D."/>
            <person name="Goker M."/>
            <person name="Klenk H.P."/>
            <person name="Bajic V."/>
            <person name="Stingl U."/>
        </authorList>
    </citation>
    <scope>NUCLEOTIDE SEQUENCE [LARGE SCALE GENOMIC DNA]</scope>
    <source>
        <strain evidence="2">SCGC-AAA259E17</strain>
    </source>
</reference>
<protein>
    <submittedName>
        <fullName evidence="2">Uncharacterized protein</fullName>
    </submittedName>
</protein>
<keyword evidence="3" id="KW-1185">Reference proteome</keyword>
<feature type="non-terminal residue" evidence="2">
    <location>
        <position position="1"/>
    </location>
</feature>
<feature type="region of interest" description="Disordered" evidence="1">
    <location>
        <begin position="26"/>
        <end position="54"/>
    </location>
</feature>
<evidence type="ECO:0000256" key="1">
    <source>
        <dbReference type="SAM" id="MobiDB-lite"/>
    </source>
</evidence>
<proteinExistence type="predicted"/>
<dbReference type="Proteomes" id="UP000070373">
    <property type="component" value="Unassembled WGS sequence"/>
</dbReference>
<feature type="compositionally biased region" description="Basic and acidic residues" evidence="1">
    <location>
        <begin position="36"/>
        <end position="48"/>
    </location>
</feature>
<dbReference type="EMBL" id="LHXN01000010">
    <property type="protein sequence ID" value="KXA93266.1"/>
    <property type="molecule type" value="Genomic_DNA"/>
</dbReference>
<evidence type="ECO:0000313" key="3">
    <source>
        <dbReference type="Proteomes" id="UP000070373"/>
    </source>
</evidence>
<evidence type="ECO:0000313" key="2">
    <source>
        <dbReference type="EMBL" id="KXA93266.1"/>
    </source>
</evidence>
<accession>A0A133UGQ2</accession>
<comment type="caution">
    <text evidence="2">The sequence shown here is derived from an EMBL/GenBank/DDBJ whole genome shotgun (WGS) entry which is preliminary data.</text>
</comment>